<sequence length="106" mass="12474">MKIEASIGDFNVFGERTDLENEKEQGWKGVPTPTRKVKYSIPTISIKVADKMATLPLRNKYIFCRTDENTYTTSYYNSLSELDSYWRINRTSKLTDLQRDKVKRRI</sequence>
<gene>
    <name evidence="1" type="ORF">IPP15_13280</name>
</gene>
<comment type="caution">
    <text evidence="1">The sequence shown here is derived from an EMBL/GenBank/DDBJ whole genome shotgun (WGS) entry which is preliminary data.</text>
</comment>
<proteinExistence type="predicted"/>
<evidence type="ECO:0000313" key="2">
    <source>
        <dbReference type="Proteomes" id="UP000808337"/>
    </source>
</evidence>
<dbReference type="AlphaFoldDB" id="A0A9D7SYW0"/>
<organism evidence="1 2">
    <name type="scientific">Candidatus Opimibacter skivensis</name>
    <dbReference type="NCBI Taxonomy" id="2982028"/>
    <lineage>
        <taxon>Bacteria</taxon>
        <taxon>Pseudomonadati</taxon>
        <taxon>Bacteroidota</taxon>
        <taxon>Saprospiria</taxon>
        <taxon>Saprospirales</taxon>
        <taxon>Saprospiraceae</taxon>
        <taxon>Candidatus Opimibacter</taxon>
    </lineage>
</organism>
<protein>
    <submittedName>
        <fullName evidence="1">Uncharacterized protein</fullName>
    </submittedName>
</protein>
<evidence type="ECO:0000313" key="1">
    <source>
        <dbReference type="EMBL" id="MBK9983344.1"/>
    </source>
</evidence>
<reference evidence="1 2" key="1">
    <citation type="submission" date="2020-10" db="EMBL/GenBank/DDBJ databases">
        <title>Connecting structure to function with the recovery of over 1000 high-quality activated sludge metagenome-assembled genomes encoding full-length rRNA genes using long-read sequencing.</title>
        <authorList>
            <person name="Singleton C.M."/>
            <person name="Petriglieri F."/>
            <person name="Kristensen J.M."/>
            <person name="Kirkegaard R.H."/>
            <person name="Michaelsen T.Y."/>
            <person name="Andersen M.H."/>
            <person name="Karst S.M."/>
            <person name="Dueholm M.S."/>
            <person name="Nielsen P.H."/>
            <person name="Albertsen M."/>
        </authorList>
    </citation>
    <scope>NUCLEOTIDE SEQUENCE [LARGE SCALE GENOMIC DNA]</scope>
    <source>
        <strain evidence="1">Ribe_18-Q3-R11-54_MAXAC.273</strain>
    </source>
</reference>
<dbReference type="EMBL" id="JADKGY010000017">
    <property type="protein sequence ID" value="MBK9983344.1"/>
    <property type="molecule type" value="Genomic_DNA"/>
</dbReference>
<dbReference type="Proteomes" id="UP000808337">
    <property type="component" value="Unassembled WGS sequence"/>
</dbReference>
<accession>A0A9D7SYW0</accession>
<name>A0A9D7SYW0_9BACT</name>